<dbReference type="AlphaFoldDB" id="A0A1G9XTU8"/>
<dbReference type="Proteomes" id="UP000199682">
    <property type="component" value="Unassembled WGS sequence"/>
</dbReference>
<evidence type="ECO:0000313" key="1">
    <source>
        <dbReference type="EMBL" id="SDN00214.1"/>
    </source>
</evidence>
<sequence length="51" mass="5891">MKYKAAKTQERNHEQELEVPADEVIKPALLAWTPTLPAHDHSVLGARFHWE</sequence>
<gene>
    <name evidence="1" type="ORF">SAMN04488074_13142</name>
</gene>
<name>A0A1G9XTU8_9PSEU</name>
<organism evidence="1 2">
    <name type="scientific">Lentzea albidocapillata subsp. violacea</name>
    <dbReference type="NCBI Taxonomy" id="128104"/>
    <lineage>
        <taxon>Bacteria</taxon>
        <taxon>Bacillati</taxon>
        <taxon>Actinomycetota</taxon>
        <taxon>Actinomycetes</taxon>
        <taxon>Pseudonocardiales</taxon>
        <taxon>Pseudonocardiaceae</taxon>
        <taxon>Lentzea</taxon>
    </lineage>
</organism>
<proteinExistence type="predicted"/>
<dbReference type="RefSeq" id="WP_176929990.1">
    <property type="nucleotide sequence ID" value="NZ_FNET01000031.1"/>
</dbReference>
<accession>A0A1G9XTU8</accession>
<evidence type="ECO:0000313" key="2">
    <source>
        <dbReference type="Proteomes" id="UP000199682"/>
    </source>
</evidence>
<protein>
    <submittedName>
        <fullName evidence="1">Uncharacterized protein</fullName>
    </submittedName>
</protein>
<reference evidence="2" key="1">
    <citation type="submission" date="2016-10" db="EMBL/GenBank/DDBJ databases">
        <authorList>
            <person name="Varghese N."/>
            <person name="Submissions S."/>
        </authorList>
    </citation>
    <scope>NUCLEOTIDE SEQUENCE [LARGE SCALE GENOMIC DNA]</scope>
    <source>
        <strain evidence="2">DSM 44796</strain>
    </source>
</reference>
<dbReference type="EMBL" id="FNET01000031">
    <property type="protein sequence ID" value="SDN00214.1"/>
    <property type="molecule type" value="Genomic_DNA"/>
</dbReference>